<dbReference type="InterPro" id="IPR045093">
    <property type="entry name" value="Cullin"/>
</dbReference>
<dbReference type="InterPro" id="IPR036388">
    <property type="entry name" value="WH-like_DNA-bd_sf"/>
</dbReference>
<reference evidence="6 7" key="1">
    <citation type="submission" date="2023-08" db="EMBL/GenBank/DDBJ databases">
        <title>Black Yeasts Isolated from many extreme environments.</title>
        <authorList>
            <person name="Coleine C."/>
            <person name="Stajich J.E."/>
            <person name="Selbmann L."/>
        </authorList>
    </citation>
    <scope>NUCLEOTIDE SEQUENCE [LARGE SCALE GENOMIC DNA]</scope>
    <source>
        <strain evidence="6 7">CCFEE 536</strain>
    </source>
</reference>
<evidence type="ECO:0000256" key="4">
    <source>
        <dbReference type="SAM" id="MobiDB-lite"/>
    </source>
</evidence>
<dbReference type="Gene3D" id="3.30.230.130">
    <property type="entry name" value="Cullin, Chain C, Domain 2"/>
    <property type="match status" value="1"/>
</dbReference>
<dbReference type="SMART" id="SM00182">
    <property type="entry name" value="CULLIN"/>
    <property type="match status" value="1"/>
</dbReference>
<dbReference type="PROSITE" id="PS50069">
    <property type="entry name" value="CULLIN_2"/>
    <property type="match status" value="1"/>
</dbReference>
<dbReference type="Pfam" id="PF26557">
    <property type="entry name" value="Cullin_AB"/>
    <property type="match status" value="1"/>
</dbReference>
<comment type="similarity">
    <text evidence="1 2 3">Belongs to the cullin family.</text>
</comment>
<feature type="region of interest" description="Disordered" evidence="4">
    <location>
        <begin position="437"/>
        <end position="456"/>
    </location>
</feature>
<proteinExistence type="inferred from homology"/>
<sequence length="525" mass="59581">MNDLIEMDSGVKHMVDNERLSDLGLIFDLNARVDSKKTDLTKAVQRIVVAMGTAVNNAGAAASQTQPATAPETDGDKAKTTVAGVANLLTVAAIKWVEDVLELKDKFDNVWSTSFRSDQALQTALTRSFAEFINAFARSSENISLFIDDNMKKGIKGKTEYEIDVVLEKAITLLRYIQDKDMFDRYYKRHLTKRLLMGKSLSTDVEKQMVSRMKIELGNNFTLKMESMFKDMTLSEELTAGYKEHVTKRGDPDPRRVDLDIKVLTSMTWPLEGMGASSESDEDARMKTIYPPAIERLKMGFEKYYSEKHSGRKLTWLANMGTADIRATFPKVPSKNGTIVRKHELNVSTYGMIVLLLFNDLPSGESLNFEDVQSRTNIPTNELIRTLQSVAVSPKTRILVKEPMSKDVKPTDRFSFNESFESKFAKIKVLSITSGNKVEGDRERKETEKKNNESRNHNIEAAVVRIMKQRKELSHQQLVSETLTQLASQFKPDVVMIKKRIESLIEREYLERIEDSPVPAYRYLA</sequence>
<keyword evidence="7" id="KW-1185">Reference proteome</keyword>
<dbReference type="Pfam" id="PF10557">
    <property type="entry name" value="Cullin_Nedd8"/>
    <property type="match status" value="1"/>
</dbReference>
<gene>
    <name evidence="6" type="ORF">LTR16_004672</name>
</gene>
<evidence type="ECO:0000256" key="3">
    <source>
        <dbReference type="RuleBase" id="RU003829"/>
    </source>
</evidence>
<dbReference type="InterPro" id="IPR059120">
    <property type="entry name" value="Cullin-like_AB"/>
</dbReference>
<dbReference type="SUPFAM" id="SSF46785">
    <property type="entry name" value="Winged helix' DNA-binding domain"/>
    <property type="match status" value="1"/>
</dbReference>
<dbReference type="Proteomes" id="UP001357485">
    <property type="component" value="Unassembled WGS sequence"/>
</dbReference>
<protein>
    <recommendedName>
        <fullName evidence="5">Cullin family profile domain-containing protein</fullName>
    </recommendedName>
</protein>
<comment type="caution">
    <text evidence="6">The sequence shown here is derived from an EMBL/GenBank/DDBJ whole genome shotgun (WGS) entry which is preliminary data.</text>
</comment>
<dbReference type="PANTHER" id="PTHR11932">
    <property type="entry name" value="CULLIN"/>
    <property type="match status" value="1"/>
</dbReference>
<dbReference type="InterPro" id="IPR036390">
    <property type="entry name" value="WH_DNA-bd_sf"/>
</dbReference>
<dbReference type="Pfam" id="PF00888">
    <property type="entry name" value="Cullin"/>
    <property type="match status" value="1"/>
</dbReference>
<dbReference type="Gene3D" id="1.10.10.10">
    <property type="entry name" value="Winged helix-like DNA-binding domain superfamily/Winged helix DNA-binding domain"/>
    <property type="match status" value="1"/>
</dbReference>
<evidence type="ECO:0000313" key="6">
    <source>
        <dbReference type="EMBL" id="KAK5200851.1"/>
    </source>
</evidence>
<feature type="compositionally biased region" description="Basic and acidic residues" evidence="4">
    <location>
        <begin position="438"/>
        <end position="456"/>
    </location>
</feature>
<dbReference type="Gene3D" id="1.20.1310.10">
    <property type="entry name" value="Cullin Repeats"/>
    <property type="match status" value="2"/>
</dbReference>
<dbReference type="InterPro" id="IPR016159">
    <property type="entry name" value="Cullin_repeat-like_dom_sf"/>
</dbReference>
<feature type="domain" description="Cullin family profile" evidence="5">
    <location>
        <begin position="138"/>
        <end position="391"/>
    </location>
</feature>
<dbReference type="EMBL" id="JAVRRA010017061">
    <property type="protein sequence ID" value="KAK5200851.1"/>
    <property type="molecule type" value="Genomic_DNA"/>
</dbReference>
<dbReference type="InterPro" id="IPR016158">
    <property type="entry name" value="Cullin_homology"/>
</dbReference>
<dbReference type="InterPro" id="IPR036317">
    <property type="entry name" value="Cullin_homology_sf"/>
</dbReference>
<dbReference type="SUPFAM" id="SSF75632">
    <property type="entry name" value="Cullin homology domain"/>
    <property type="match status" value="1"/>
</dbReference>
<evidence type="ECO:0000259" key="5">
    <source>
        <dbReference type="PROSITE" id="PS50069"/>
    </source>
</evidence>
<dbReference type="SUPFAM" id="SSF74788">
    <property type="entry name" value="Cullin repeat-like"/>
    <property type="match status" value="1"/>
</dbReference>
<evidence type="ECO:0000256" key="2">
    <source>
        <dbReference type="PROSITE-ProRule" id="PRU00330"/>
    </source>
</evidence>
<dbReference type="InterPro" id="IPR001373">
    <property type="entry name" value="Cullin_N"/>
</dbReference>
<name>A0ABR0LMY4_9PEZI</name>
<evidence type="ECO:0000256" key="1">
    <source>
        <dbReference type="ARBA" id="ARBA00006019"/>
    </source>
</evidence>
<dbReference type="SMART" id="SM00884">
    <property type="entry name" value="Cullin_Nedd8"/>
    <property type="match status" value="1"/>
</dbReference>
<evidence type="ECO:0000313" key="7">
    <source>
        <dbReference type="Proteomes" id="UP001357485"/>
    </source>
</evidence>
<accession>A0ABR0LMY4</accession>
<dbReference type="InterPro" id="IPR019559">
    <property type="entry name" value="Cullin_neddylation_domain"/>
</dbReference>
<organism evidence="6 7">
    <name type="scientific">Cryomyces antarcticus</name>
    <dbReference type="NCBI Taxonomy" id="329879"/>
    <lineage>
        <taxon>Eukaryota</taxon>
        <taxon>Fungi</taxon>
        <taxon>Dikarya</taxon>
        <taxon>Ascomycota</taxon>
        <taxon>Pezizomycotina</taxon>
        <taxon>Dothideomycetes</taxon>
        <taxon>Dothideomycetes incertae sedis</taxon>
        <taxon>Cryomyces</taxon>
    </lineage>
</organism>